<name>A0A848HEZ5_9BURK</name>
<evidence type="ECO:0000256" key="2">
    <source>
        <dbReference type="SAM" id="SignalP"/>
    </source>
</evidence>
<dbReference type="PANTHER" id="PTHR42928:SF5">
    <property type="entry name" value="BLR1237 PROTEIN"/>
    <property type="match status" value="1"/>
</dbReference>
<organism evidence="3 4">
    <name type="scientific">Ramlibacter agri</name>
    <dbReference type="NCBI Taxonomy" id="2728837"/>
    <lineage>
        <taxon>Bacteria</taxon>
        <taxon>Pseudomonadati</taxon>
        <taxon>Pseudomonadota</taxon>
        <taxon>Betaproteobacteria</taxon>
        <taxon>Burkholderiales</taxon>
        <taxon>Comamonadaceae</taxon>
        <taxon>Ramlibacter</taxon>
    </lineage>
</organism>
<dbReference type="Proteomes" id="UP000541185">
    <property type="component" value="Unassembled WGS sequence"/>
</dbReference>
<gene>
    <name evidence="3" type="ORF">HHL11_20640</name>
</gene>
<keyword evidence="4" id="KW-1185">Reference proteome</keyword>
<evidence type="ECO:0000313" key="3">
    <source>
        <dbReference type="EMBL" id="NML46168.1"/>
    </source>
</evidence>
<dbReference type="CDD" id="cd13578">
    <property type="entry name" value="PBP2_Bug27"/>
    <property type="match status" value="1"/>
</dbReference>
<protein>
    <submittedName>
        <fullName evidence="3">Tripartite tricarboxylate transporter substrate binding protein</fullName>
    </submittedName>
</protein>
<proteinExistence type="inferred from homology"/>
<dbReference type="InterPro" id="IPR005064">
    <property type="entry name" value="BUG"/>
</dbReference>
<sequence>MSQVSCRMLLALALALCGGSALAQDWPTKPVKLVVGFPPGGTTDVLARLVATRLGEKLGQQFIVDNRGGASGMIGTDAVAKAPADGYTLLFSSSTLATYQALYPKVPFDAARDFEPVATVAFTPYVMVVHPSLPVHSMQELVAYAKKNPGKVNYAASSPGGGQHLAWEMFKRSTQTDLVYVPYKGTGSLMPDLLSGTLQAGIDNVAVLTPYIKSGQLRALAVTSEQRSPLLPSVPTAIESGFADYKVIGWFGVFAPAKTPPAITQKLAAAVNAVMNEKPMRERLAELGAEPQVGGPEAMRKLLASETAHWGKLIKDAGIVLQ</sequence>
<evidence type="ECO:0000256" key="1">
    <source>
        <dbReference type="ARBA" id="ARBA00006987"/>
    </source>
</evidence>
<feature type="signal peptide" evidence="2">
    <location>
        <begin position="1"/>
        <end position="23"/>
    </location>
</feature>
<feature type="chain" id="PRO_5032508923" evidence="2">
    <location>
        <begin position="24"/>
        <end position="322"/>
    </location>
</feature>
<dbReference type="Gene3D" id="3.40.190.10">
    <property type="entry name" value="Periplasmic binding protein-like II"/>
    <property type="match status" value="1"/>
</dbReference>
<dbReference type="Gene3D" id="3.40.190.150">
    <property type="entry name" value="Bordetella uptake gene, domain 1"/>
    <property type="match status" value="1"/>
</dbReference>
<dbReference type="AlphaFoldDB" id="A0A848HEZ5"/>
<keyword evidence="2" id="KW-0732">Signal</keyword>
<evidence type="ECO:0000313" key="4">
    <source>
        <dbReference type="Proteomes" id="UP000541185"/>
    </source>
</evidence>
<accession>A0A848HEZ5</accession>
<dbReference type="PIRSF" id="PIRSF017082">
    <property type="entry name" value="YflP"/>
    <property type="match status" value="1"/>
</dbReference>
<dbReference type="PANTHER" id="PTHR42928">
    <property type="entry name" value="TRICARBOXYLATE-BINDING PROTEIN"/>
    <property type="match status" value="1"/>
</dbReference>
<comment type="similarity">
    <text evidence="1">Belongs to the UPF0065 (bug) family.</text>
</comment>
<dbReference type="RefSeq" id="WP_169420449.1">
    <property type="nucleotide sequence ID" value="NZ_JABBFX010000002.1"/>
</dbReference>
<comment type="caution">
    <text evidence="3">The sequence shown here is derived from an EMBL/GenBank/DDBJ whole genome shotgun (WGS) entry which is preliminary data.</text>
</comment>
<dbReference type="Pfam" id="PF03401">
    <property type="entry name" value="TctC"/>
    <property type="match status" value="1"/>
</dbReference>
<reference evidence="3 4" key="1">
    <citation type="submission" date="2020-04" db="EMBL/GenBank/DDBJ databases">
        <title>Ramlibacter sp. G-1-2-2 isolated from soil.</title>
        <authorList>
            <person name="Dahal R.H."/>
        </authorList>
    </citation>
    <scope>NUCLEOTIDE SEQUENCE [LARGE SCALE GENOMIC DNA]</scope>
    <source>
        <strain evidence="3 4">G-1-2-2</strain>
    </source>
</reference>
<dbReference type="SUPFAM" id="SSF53850">
    <property type="entry name" value="Periplasmic binding protein-like II"/>
    <property type="match status" value="1"/>
</dbReference>
<dbReference type="EMBL" id="JABBFX010000002">
    <property type="protein sequence ID" value="NML46168.1"/>
    <property type="molecule type" value="Genomic_DNA"/>
</dbReference>
<dbReference type="InterPro" id="IPR042100">
    <property type="entry name" value="Bug_dom1"/>
</dbReference>